<dbReference type="SUPFAM" id="SSF55785">
    <property type="entry name" value="PYP-like sensor domain (PAS domain)"/>
    <property type="match status" value="2"/>
</dbReference>
<dbReference type="PROSITE" id="PS50112">
    <property type="entry name" value="PAS"/>
    <property type="match status" value="2"/>
</dbReference>
<evidence type="ECO:0000259" key="2">
    <source>
        <dbReference type="PROSITE" id="PS50113"/>
    </source>
</evidence>
<reference evidence="3 4" key="1">
    <citation type="submission" date="2020-08" db="EMBL/GenBank/DDBJ databases">
        <title>Genomic Encyclopedia of Type Strains, Phase IV (KMG-IV): sequencing the most valuable type-strain genomes for metagenomic binning, comparative biology and taxonomic classification.</title>
        <authorList>
            <person name="Goeker M."/>
        </authorList>
    </citation>
    <scope>NUCLEOTIDE SEQUENCE [LARGE SCALE GENOMIC DNA]</scope>
    <source>
        <strain evidence="3 4">DSM 102850</strain>
    </source>
</reference>
<dbReference type="PANTHER" id="PTHR44757:SF2">
    <property type="entry name" value="BIOFILM ARCHITECTURE MAINTENANCE PROTEIN MBAA"/>
    <property type="match status" value="1"/>
</dbReference>
<gene>
    <name evidence="3" type="ORF">GGQ59_000894</name>
</gene>
<accession>A0A840I2D3</accession>
<dbReference type="InterPro" id="IPR000014">
    <property type="entry name" value="PAS"/>
</dbReference>
<evidence type="ECO:0000259" key="1">
    <source>
        <dbReference type="PROSITE" id="PS50112"/>
    </source>
</evidence>
<dbReference type="CDD" id="cd00130">
    <property type="entry name" value="PAS"/>
    <property type="match status" value="1"/>
</dbReference>
<dbReference type="Proteomes" id="UP000563524">
    <property type="component" value="Unassembled WGS sequence"/>
</dbReference>
<dbReference type="AlphaFoldDB" id="A0A840I2D3"/>
<dbReference type="EMBL" id="JACHOB010000001">
    <property type="protein sequence ID" value="MBB4658394.1"/>
    <property type="molecule type" value="Genomic_DNA"/>
</dbReference>
<comment type="caution">
    <text evidence="3">The sequence shown here is derived from an EMBL/GenBank/DDBJ whole genome shotgun (WGS) entry which is preliminary data.</text>
</comment>
<dbReference type="InterPro" id="IPR000700">
    <property type="entry name" value="PAS-assoc_C"/>
</dbReference>
<name>A0A840I2D3_9PROT</name>
<dbReference type="PANTHER" id="PTHR44757">
    <property type="entry name" value="DIGUANYLATE CYCLASE DGCP"/>
    <property type="match status" value="1"/>
</dbReference>
<dbReference type="PROSITE" id="PS50113">
    <property type="entry name" value="PAC"/>
    <property type="match status" value="1"/>
</dbReference>
<dbReference type="Gene3D" id="3.30.450.20">
    <property type="entry name" value="PAS domain"/>
    <property type="match status" value="2"/>
</dbReference>
<evidence type="ECO:0000313" key="4">
    <source>
        <dbReference type="Proteomes" id="UP000563524"/>
    </source>
</evidence>
<organism evidence="3 4">
    <name type="scientific">Parvularcula dongshanensis</name>
    <dbReference type="NCBI Taxonomy" id="1173995"/>
    <lineage>
        <taxon>Bacteria</taxon>
        <taxon>Pseudomonadati</taxon>
        <taxon>Pseudomonadota</taxon>
        <taxon>Alphaproteobacteria</taxon>
        <taxon>Parvularculales</taxon>
        <taxon>Parvularculaceae</taxon>
        <taxon>Parvularcula</taxon>
    </lineage>
</organism>
<feature type="domain" description="PAS" evidence="1">
    <location>
        <begin position="1"/>
        <end position="63"/>
    </location>
</feature>
<feature type="domain" description="PAS" evidence="1">
    <location>
        <begin position="118"/>
        <end position="163"/>
    </location>
</feature>
<proteinExistence type="predicted"/>
<dbReference type="InterPro" id="IPR052155">
    <property type="entry name" value="Biofilm_reg_signaling"/>
</dbReference>
<sequence>MTDYAIYTLDKDGRVASWNPGAERAKGYTADDITGRHFSCFYPSESQAAGDPAQALEMALRTGTFEAEGWRVRKDGTRFWVMVVIDPVYDGDGELMGFAKITKDCTERNETAREAQETADGFRLLVEGVTDYAIYMLDPQGHGQNWNAGAERAKGYKASEIVGHHFSRFSARRTARQACRTKPFPRRVRRASSRRKAGATEKTARAFGRAWSSIRSITRVR</sequence>
<dbReference type="InterPro" id="IPR035965">
    <property type="entry name" value="PAS-like_dom_sf"/>
</dbReference>
<feature type="domain" description="PAC" evidence="2">
    <location>
        <begin position="65"/>
        <end position="117"/>
    </location>
</feature>
<dbReference type="Pfam" id="PF13426">
    <property type="entry name" value="PAS_9"/>
    <property type="match status" value="2"/>
</dbReference>
<protein>
    <submittedName>
        <fullName evidence="3">PAS domain S-box-containing protein</fullName>
    </submittedName>
</protein>
<dbReference type="NCBIfam" id="TIGR00229">
    <property type="entry name" value="sensory_box"/>
    <property type="match status" value="2"/>
</dbReference>
<evidence type="ECO:0000313" key="3">
    <source>
        <dbReference type="EMBL" id="MBB4658394.1"/>
    </source>
</evidence>
<keyword evidence="4" id="KW-1185">Reference proteome</keyword>